<dbReference type="Proteomes" id="UP000038040">
    <property type="component" value="Unplaced"/>
</dbReference>
<organism evidence="2 4">
    <name type="scientific">Dracunculus medinensis</name>
    <name type="common">Guinea worm</name>
    <dbReference type="NCBI Taxonomy" id="318479"/>
    <lineage>
        <taxon>Eukaryota</taxon>
        <taxon>Metazoa</taxon>
        <taxon>Ecdysozoa</taxon>
        <taxon>Nematoda</taxon>
        <taxon>Chromadorea</taxon>
        <taxon>Rhabditida</taxon>
        <taxon>Spirurina</taxon>
        <taxon>Dracunculoidea</taxon>
        <taxon>Dracunculidae</taxon>
        <taxon>Dracunculus</taxon>
    </lineage>
</organism>
<accession>A0A0N4UKN3</accession>
<proteinExistence type="predicted"/>
<protein>
    <submittedName>
        <fullName evidence="4">EB domain-containing protein</fullName>
    </submittedName>
</protein>
<dbReference type="Proteomes" id="UP000274756">
    <property type="component" value="Unassembled WGS sequence"/>
</dbReference>
<evidence type="ECO:0000313" key="1">
    <source>
        <dbReference type="EMBL" id="VDN52364.1"/>
    </source>
</evidence>
<dbReference type="OrthoDB" id="5850558at2759"/>
<dbReference type="AlphaFoldDB" id="A0A0N4UKN3"/>
<keyword evidence="3" id="KW-1185">Reference proteome</keyword>
<evidence type="ECO:0000313" key="3">
    <source>
        <dbReference type="Proteomes" id="UP000274756"/>
    </source>
</evidence>
<dbReference type="PANTHER" id="PTHR36519:SF9">
    <property type="entry name" value="EB DOMAIN-CONTAINING PROTEIN-RELATED"/>
    <property type="match status" value="1"/>
</dbReference>
<evidence type="ECO:0000313" key="4">
    <source>
        <dbReference type="WBParaSite" id="DME_0000830701-mRNA-1"/>
    </source>
</evidence>
<sequence length="229" mass="24225">MLVSDSLNQNTFQPLRKKIMPNFIFRYSHAQYFDSGAFPLLPGYGMDICRYISCPYGQQCMNGMCWSTGTSSGSLGIEGNYGSYSPYALGGRGADLYNTGISALGPLGGDSSFVNSQIGTASMKSCVLNTDCDPGRNCVYGRCVYGTGTVIVGGTKRCDLLQQCLNGQICANGFCTQSNVAFSGSQVQPAVTSSTLSYLACSTGAPCPIGQYCISGMCIRNAFTSTFGM</sequence>
<evidence type="ECO:0000313" key="2">
    <source>
        <dbReference type="Proteomes" id="UP000038040"/>
    </source>
</evidence>
<name>A0A0N4UKN3_DRAME</name>
<reference evidence="1 3" key="2">
    <citation type="submission" date="2018-11" db="EMBL/GenBank/DDBJ databases">
        <authorList>
            <consortium name="Pathogen Informatics"/>
        </authorList>
    </citation>
    <scope>NUCLEOTIDE SEQUENCE [LARGE SCALE GENOMIC DNA]</scope>
</reference>
<gene>
    <name evidence="1" type="ORF">DME_LOCUS2337</name>
</gene>
<dbReference type="PANTHER" id="PTHR36519">
    <property type="entry name" value="FIP (FUNGUS-INDUCED PROTEIN) RELATED-RELATED"/>
    <property type="match status" value="1"/>
</dbReference>
<dbReference type="WBParaSite" id="DME_0000830701-mRNA-1">
    <property type="protein sequence ID" value="DME_0000830701-mRNA-1"/>
    <property type="gene ID" value="DME_0000830701"/>
</dbReference>
<reference evidence="4" key="1">
    <citation type="submission" date="2016-04" db="UniProtKB">
        <authorList>
            <consortium name="WormBaseParasite"/>
        </authorList>
    </citation>
    <scope>IDENTIFICATION</scope>
</reference>
<dbReference type="EMBL" id="UYYG01000055">
    <property type="protein sequence ID" value="VDN52364.1"/>
    <property type="molecule type" value="Genomic_DNA"/>
</dbReference>